<proteinExistence type="predicted"/>
<dbReference type="EMBL" id="BMAO01000661">
    <property type="protein sequence ID" value="GFQ68413.1"/>
    <property type="molecule type" value="Genomic_DNA"/>
</dbReference>
<reference evidence="1" key="1">
    <citation type="submission" date="2020-07" db="EMBL/GenBank/DDBJ databases">
        <title>Multicomponent nature underlies the extraordinary mechanical properties of spider dragline silk.</title>
        <authorList>
            <person name="Kono N."/>
            <person name="Nakamura H."/>
            <person name="Mori M."/>
            <person name="Yoshida Y."/>
            <person name="Ohtoshi R."/>
            <person name="Malay A.D."/>
            <person name="Moran D.A.P."/>
            <person name="Tomita M."/>
            <person name="Numata K."/>
            <person name="Arakawa K."/>
        </authorList>
    </citation>
    <scope>NUCLEOTIDE SEQUENCE</scope>
</reference>
<keyword evidence="3" id="KW-1185">Reference proteome</keyword>
<comment type="caution">
    <text evidence="1">The sequence shown here is derived from an EMBL/GenBank/DDBJ whole genome shotgun (WGS) entry which is preliminary data.</text>
</comment>
<accession>A0A8X6F1D9</accession>
<dbReference type="Proteomes" id="UP000887116">
    <property type="component" value="Unassembled WGS sequence"/>
</dbReference>
<evidence type="ECO:0000313" key="3">
    <source>
        <dbReference type="Proteomes" id="UP000887116"/>
    </source>
</evidence>
<evidence type="ECO:0000313" key="1">
    <source>
        <dbReference type="EMBL" id="GFQ68395.1"/>
    </source>
</evidence>
<sequence>MAQKLILSIVLQDIIKNKEGMPASGYWMYFYDKRSPTTLRHAYYKNQEGNAVPAPNPLQLDENGALPHKLYYFVDVDDPEDRYTVELKCNYGNAVAPELIFHDLPYFQEQSKADPAKAILSDNLFIDGQFNIGIQIDDRGHGPGYVSPEFSQVPIAGLSWQFVRTYADSQDRTDVDRIFIKDITEAERINEGNPRFYLNVICEKFSETTPPLQKAVVFKHSNALWNAVSGTFKLKFYAWKGGDNIVVDLLAIRDFGSKSSTPPQAHIIDQFLIDSDTPSAYYTSLSLIDFVIPEDIGDDQSLTFKFLLPTGRTFNFKATNFYCAEVSSPVSVVDFKYPTQNSDLAKSNLLFSSFKKNKYSIDNNYNELVFAIDGLKFVDNIGEIVSYPKGAKVDEEKINLLKCDGRTLDSTGISPLCIEYKRLYDKLDHAPVNFDMLQTKEVPNWFNAISSEYIKKFALNNKVKVAFDGDGVVSSKPEGDDIGHLWLETTFHANSDVNYDFQYVAAASSIDLTTCCHCFDITADYLDDVNTRMTSNGLLATSFAGSKLDFPGYFKVTNQLNRFRYAPTKSVSYKQGIDKVVKQTKAHYSVKKGFFYLTINLDYQQPEYPSGLCGFFTPVNLSSRFYDIGFPLNISSRSSTFLQQNSDFEGTSQNYFLFSPWFVNSMSSINGTSLFTNSSSDAYATIMLSNLGNTTHLPIKTWYDHVIYKQKATEKRTSGKPNVLFAEKNSVITYAMQHKALFTQRCLYVLKFKEVKAGDYIGLKTSHNTQVGNNFNTVIWWSVDGEGKVPGNVTSREFREIKATKSTTVEELADMVASDINNKGTTIFHIPNITDDKYDYYIRY</sequence>
<name>A0A8X6F1D9_TRICU</name>
<dbReference type="EMBL" id="BMAO01000661">
    <property type="protein sequence ID" value="GFQ68395.1"/>
    <property type="molecule type" value="Genomic_DNA"/>
</dbReference>
<protein>
    <submittedName>
        <fullName evidence="1">Uncharacterized protein</fullName>
    </submittedName>
</protein>
<organism evidence="1 3">
    <name type="scientific">Trichonephila clavata</name>
    <name type="common">Joro spider</name>
    <name type="synonym">Nephila clavata</name>
    <dbReference type="NCBI Taxonomy" id="2740835"/>
    <lineage>
        <taxon>Eukaryota</taxon>
        <taxon>Metazoa</taxon>
        <taxon>Ecdysozoa</taxon>
        <taxon>Arthropoda</taxon>
        <taxon>Chelicerata</taxon>
        <taxon>Arachnida</taxon>
        <taxon>Araneae</taxon>
        <taxon>Araneomorphae</taxon>
        <taxon>Entelegynae</taxon>
        <taxon>Araneoidea</taxon>
        <taxon>Nephilidae</taxon>
        <taxon>Trichonephila</taxon>
    </lineage>
</organism>
<dbReference type="AlphaFoldDB" id="A0A8X6F1D9"/>
<gene>
    <name evidence="1" type="primary">WSTR_00970</name>
    <name evidence="1" type="ORF">TNCT_97621</name>
    <name evidence="2" type="ORF">TNCT_97761</name>
</gene>
<evidence type="ECO:0000313" key="2">
    <source>
        <dbReference type="EMBL" id="GFQ68413.1"/>
    </source>
</evidence>